<feature type="domain" description="DUF4220" evidence="2">
    <location>
        <begin position="132"/>
        <end position="543"/>
    </location>
</feature>
<dbReference type="OMA" id="ISCTENQ"/>
<dbReference type="EMBL" id="CM016553">
    <property type="protein sequence ID" value="TKW30549.1"/>
    <property type="molecule type" value="Genomic_DNA"/>
</dbReference>
<evidence type="ECO:0000313" key="4">
    <source>
        <dbReference type="Proteomes" id="UP000298652"/>
    </source>
</evidence>
<dbReference type="InterPro" id="IPR007658">
    <property type="entry name" value="DUF594"/>
</dbReference>
<dbReference type="Proteomes" id="UP000298652">
    <property type="component" value="Chromosome 2"/>
</dbReference>
<sequence length="814" mass="91093">MAGGNSTIDCSYDALEQCSSKIWCDAGVGICSDRITCDASSFDKSMGQKIWLMNSLLFISALLAGVMVGIGIYGQRYRHHRFTRFIFLGATTLFLPVVSTVVSMGAGNSNHRIHDYENGGTRLIAECQPGVHSVLVLIWAFLVQIIMINTSAVVAVDDREGGNVGPPFELLVQSVWTFYLGISNSILYTTYHTTDLIITALAATSFALTSAKIVLKYYAYGKAQRSFALGRNPHLIFGYMKQQSLQGTSQDGEPMVAEDAPPPLLVMGEEKRHVEKQRLGYVFKDDSWTTSHNNGLVTIDRVWRMDNVLPTSTLKPQKDLCLSFALFKLLRCRFARYKVGTAASKGTFSFFWSLLLKDGEQDRVFLVISDELSFLHDYYYSSLPISYSKYWLPVAGILISLLSIAYCCALMITITFLVVDYYRIITRFPTGRKLWTVPQIWCTAYCIRGDLMGHGMDKDYGNRYLVLAPVILLSVLVMMSEVRDIATYIYSNWTKVAVSCHLVNHASSQHSLLKKKWIGLLLRRRCKLMKHWDEKIGQCTMLEIRPRTTLPVLLMRLLHLPDHKRKVKVPAAVKVCIMEVVRSTRNGDLSNGTASLRCRGQVGERLLWACHNKSASYTLLTWHIATSILEVRYPHRLDQQQGSSSPIPNTDYKIVATHLSRYCAYLVTWCPELLPDDDAWSRSLYEDVKKDVERVLAGCTAGDSLTPEANCQLLIEVLSADAKHEVLKEGARLGKQLLALVVEGEDDTAWKLLAEFWSEMIVYVAPSDNLKGHSEAIARGGELITLLWVLLFHAGIVSRPGEDDGVAPTSAGVV</sequence>
<gene>
    <name evidence="3" type="ORF">SEVIR_2G045400v2</name>
</gene>
<dbReference type="Pfam" id="PF13968">
    <property type="entry name" value="DUF4220"/>
    <property type="match status" value="1"/>
</dbReference>
<feature type="transmembrane region" description="Helical" evidence="1">
    <location>
        <begin position="85"/>
        <end position="106"/>
    </location>
</feature>
<evidence type="ECO:0000259" key="2">
    <source>
        <dbReference type="Pfam" id="PF13968"/>
    </source>
</evidence>
<dbReference type="InterPro" id="IPR025315">
    <property type="entry name" value="DUF4220"/>
</dbReference>
<feature type="transmembrane region" description="Helical" evidence="1">
    <location>
        <begin position="50"/>
        <end position="73"/>
    </location>
</feature>
<feature type="transmembrane region" description="Helical" evidence="1">
    <location>
        <begin position="464"/>
        <end position="482"/>
    </location>
</feature>
<feature type="transmembrane region" description="Helical" evidence="1">
    <location>
        <begin position="168"/>
        <end position="190"/>
    </location>
</feature>
<reference evidence="3" key="1">
    <citation type="submission" date="2019-03" db="EMBL/GenBank/DDBJ databases">
        <title>WGS assembly of Setaria viridis.</title>
        <authorList>
            <person name="Huang P."/>
            <person name="Jenkins J."/>
            <person name="Grimwood J."/>
            <person name="Barry K."/>
            <person name="Healey A."/>
            <person name="Mamidi S."/>
            <person name="Sreedasyam A."/>
            <person name="Shu S."/>
            <person name="Feldman M."/>
            <person name="Wu J."/>
            <person name="Yu Y."/>
            <person name="Chen C."/>
            <person name="Johnson J."/>
            <person name="Rokhsar D."/>
            <person name="Baxter I."/>
            <person name="Schmutz J."/>
            <person name="Brutnell T."/>
            <person name="Kellogg E."/>
        </authorList>
    </citation>
    <scope>NUCLEOTIDE SEQUENCE [LARGE SCALE GENOMIC DNA]</scope>
</reference>
<accession>A0A4U6VRV1</accession>
<feature type="transmembrane region" description="Helical" evidence="1">
    <location>
        <begin position="390"/>
        <end position="419"/>
    </location>
</feature>
<keyword evidence="1" id="KW-1133">Transmembrane helix</keyword>
<keyword evidence="1" id="KW-0812">Transmembrane</keyword>
<keyword evidence="1" id="KW-0472">Membrane</keyword>
<name>A0A4U6VRV1_SETVI</name>
<feature type="transmembrane region" description="Helical" evidence="1">
    <location>
        <begin position="337"/>
        <end position="355"/>
    </location>
</feature>
<keyword evidence="4" id="KW-1185">Reference proteome</keyword>
<evidence type="ECO:0000313" key="3">
    <source>
        <dbReference type="EMBL" id="TKW30549.1"/>
    </source>
</evidence>
<dbReference type="PANTHER" id="PTHR31325">
    <property type="entry name" value="OS01G0798800 PROTEIN-RELATED"/>
    <property type="match status" value="1"/>
</dbReference>
<proteinExistence type="predicted"/>
<evidence type="ECO:0000256" key="1">
    <source>
        <dbReference type="SAM" id="Phobius"/>
    </source>
</evidence>
<organism evidence="3 4">
    <name type="scientific">Setaria viridis</name>
    <name type="common">Green bristlegrass</name>
    <name type="synonym">Setaria italica subsp. viridis</name>
    <dbReference type="NCBI Taxonomy" id="4556"/>
    <lineage>
        <taxon>Eukaryota</taxon>
        <taxon>Viridiplantae</taxon>
        <taxon>Streptophyta</taxon>
        <taxon>Embryophyta</taxon>
        <taxon>Tracheophyta</taxon>
        <taxon>Spermatophyta</taxon>
        <taxon>Magnoliopsida</taxon>
        <taxon>Liliopsida</taxon>
        <taxon>Poales</taxon>
        <taxon>Poaceae</taxon>
        <taxon>PACMAD clade</taxon>
        <taxon>Panicoideae</taxon>
        <taxon>Panicodae</taxon>
        <taxon>Paniceae</taxon>
        <taxon>Cenchrinae</taxon>
        <taxon>Setaria</taxon>
    </lineage>
</organism>
<feature type="transmembrane region" description="Helical" evidence="1">
    <location>
        <begin position="136"/>
        <end position="156"/>
    </location>
</feature>
<dbReference type="Gramene" id="TKW30549">
    <property type="protein sequence ID" value="TKW30549"/>
    <property type="gene ID" value="SEVIR_2G045400v2"/>
</dbReference>
<protein>
    <recommendedName>
        <fullName evidence="2">DUF4220 domain-containing protein</fullName>
    </recommendedName>
</protein>
<feature type="transmembrane region" description="Helical" evidence="1">
    <location>
        <begin position="196"/>
        <end position="215"/>
    </location>
</feature>
<dbReference type="AlphaFoldDB" id="A0A4U6VRV1"/>
<dbReference type="Pfam" id="PF04578">
    <property type="entry name" value="DUF594"/>
    <property type="match status" value="1"/>
</dbReference>